<reference evidence="2 3" key="1">
    <citation type="submission" date="2024-04" db="EMBL/GenBank/DDBJ databases">
        <title>Genome assembly C_amara_ONT_v2.</title>
        <authorList>
            <person name="Yant L."/>
            <person name="Moore C."/>
            <person name="Slenker M."/>
        </authorList>
    </citation>
    <scope>NUCLEOTIDE SEQUENCE [LARGE SCALE GENOMIC DNA]</scope>
    <source>
        <tissue evidence="2">Leaf</tissue>
    </source>
</reference>
<dbReference type="SMART" id="SM00256">
    <property type="entry name" value="FBOX"/>
    <property type="match status" value="1"/>
</dbReference>
<dbReference type="PANTHER" id="PTHR31672:SF13">
    <property type="entry name" value="F-BOX PROTEIN CPR30-LIKE"/>
    <property type="match status" value="1"/>
</dbReference>
<accession>A0ABD1BLB7</accession>
<dbReference type="CDD" id="cd22157">
    <property type="entry name" value="F-box_AtFBW1-like"/>
    <property type="match status" value="1"/>
</dbReference>
<evidence type="ECO:0000259" key="1">
    <source>
        <dbReference type="PROSITE" id="PS50181"/>
    </source>
</evidence>
<dbReference type="Proteomes" id="UP001558713">
    <property type="component" value="Unassembled WGS sequence"/>
</dbReference>
<dbReference type="SUPFAM" id="SSF50965">
    <property type="entry name" value="Galactose oxidase, central domain"/>
    <property type="match status" value="1"/>
</dbReference>
<proteinExistence type="predicted"/>
<dbReference type="PANTHER" id="PTHR31672">
    <property type="entry name" value="BNACNNG10540D PROTEIN"/>
    <property type="match status" value="1"/>
</dbReference>
<dbReference type="EMBL" id="JBANAX010000232">
    <property type="protein sequence ID" value="KAL1217998.1"/>
    <property type="molecule type" value="Genomic_DNA"/>
</dbReference>
<dbReference type="Gene3D" id="1.20.1280.50">
    <property type="match status" value="1"/>
</dbReference>
<dbReference type="NCBIfam" id="TIGR01640">
    <property type="entry name" value="F_box_assoc_1"/>
    <property type="match status" value="1"/>
</dbReference>
<gene>
    <name evidence="2" type="ORF">V5N11_030942</name>
</gene>
<dbReference type="Pfam" id="PF07734">
    <property type="entry name" value="FBA_1"/>
    <property type="match status" value="1"/>
</dbReference>
<protein>
    <submittedName>
        <fullName evidence="2">F-box protein</fullName>
    </submittedName>
</protein>
<comment type="caution">
    <text evidence="2">The sequence shown here is derived from an EMBL/GenBank/DDBJ whole genome shotgun (WGS) entry which is preliminary data.</text>
</comment>
<dbReference type="Pfam" id="PF00646">
    <property type="entry name" value="F-box"/>
    <property type="match status" value="1"/>
</dbReference>
<name>A0ABD1BLB7_CARAN</name>
<dbReference type="AlphaFoldDB" id="A0ABD1BLB7"/>
<dbReference type="InterPro" id="IPR036047">
    <property type="entry name" value="F-box-like_dom_sf"/>
</dbReference>
<sequence length="364" mass="42460">MAELPDDLLEEILCRVPATSLRRLRSTCKLWNRLFNDRKFTRKHFHKAPKEALLLLFKKLGFYSMSFDLHRSPPAKIIGELNLIVPHRSLDQFWVSQFCHSYDGLLLCVCVNKTENIMLVVWNPCTGQTKWIKPIDHCKRGYKYALGSYKDNKSGNKSYKILSRRDHYTEFEIYEINSNSWRVLDINMDCNLLSFGNVSLKGKTYWIARDEKETQLGIFLISFDYTTERFERLCLPYQYPRYWKMSLSLVREEKLSLLLQSTDHTLRTEIWVTNKIGDETKVVSWIKISAMDLNPQLVTWKGLNFLVDGEKKVLVCTPCSIKGQNKVYLAGEDNEVKEEVVGVMVSPFLLNYVPSLTQIQQGND</sequence>
<keyword evidence="3" id="KW-1185">Reference proteome</keyword>
<evidence type="ECO:0000313" key="3">
    <source>
        <dbReference type="Proteomes" id="UP001558713"/>
    </source>
</evidence>
<dbReference type="InterPro" id="IPR050796">
    <property type="entry name" value="SCF_F-box_component"/>
</dbReference>
<organism evidence="2 3">
    <name type="scientific">Cardamine amara subsp. amara</name>
    <dbReference type="NCBI Taxonomy" id="228776"/>
    <lineage>
        <taxon>Eukaryota</taxon>
        <taxon>Viridiplantae</taxon>
        <taxon>Streptophyta</taxon>
        <taxon>Embryophyta</taxon>
        <taxon>Tracheophyta</taxon>
        <taxon>Spermatophyta</taxon>
        <taxon>Magnoliopsida</taxon>
        <taxon>eudicotyledons</taxon>
        <taxon>Gunneridae</taxon>
        <taxon>Pentapetalae</taxon>
        <taxon>rosids</taxon>
        <taxon>malvids</taxon>
        <taxon>Brassicales</taxon>
        <taxon>Brassicaceae</taxon>
        <taxon>Cardamineae</taxon>
        <taxon>Cardamine</taxon>
    </lineage>
</organism>
<feature type="domain" description="F-box" evidence="1">
    <location>
        <begin position="1"/>
        <end position="44"/>
    </location>
</feature>
<dbReference type="InterPro" id="IPR001810">
    <property type="entry name" value="F-box_dom"/>
</dbReference>
<dbReference type="SUPFAM" id="SSF81383">
    <property type="entry name" value="F-box domain"/>
    <property type="match status" value="1"/>
</dbReference>
<dbReference type="InterPro" id="IPR006527">
    <property type="entry name" value="F-box-assoc_dom_typ1"/>
</dbReference>
<dbReference type="InterPro" id="IPR011043">
    <property type="entry name" value="Gal_Oxase/kelch_b-propeller"/>
</dbReference>
<dbReference type="PROSITE" id="PS50181">
    <property type="entry name" value="FBOX"/>
    <property type="match status" value="1"/>
</dbReference>
<dbReference type="InterPro" id="IPR017451">
    <property type="entry name" value="F-box-assoc_interact_dom"/>
</dbReference>
<evidence type="ECO:0000313" key="2">
    <source>
        <dbReference type="EMBL" id="KAL1217998.1"/>
    </source>
</evidence>